<feature type="signal peptide" evidence="1">
    <location>
        <begin position="1"/>
        <end position="31"/>
    </location>
</feature>
<feature type="chain" id="PRO_5036496315" description="Secreted protein" evidence="1">
    <location>
        <begin position="32"/>
        <end position="97"/>
    </location>
</feature>
<dbReference type="AlphaFoldDB" id="A0A8X6GR41"/>
<organism evidence="2 3">
    <name type="scientific">Trichonephila clavata</name>
    <name type="common">Joro spider</name>
    <name type="synonym">Nephila clavata</name>
    <dbReference type="NCBI Taxonomy" id="2740835"/>
    <lineage>
        <taxon>Eukaryota</taxon>
        <taxon>Metazoa</taxon>
        <taxon>Ecdysozoa</taxon>
        <taxon>Arthropoda</taxon>
        <taxon>Chelicerata</taxon>
        <taxon>Arachnida</taxon>
        <taxon>Araneae</taxon>
        <taxon>Araneomorphae</taxon>
        <taxon>Entelegynae</taxon>
        <taxon>Araneoidea</taxon>
        <taxon>Nephilidae</taxon>
        <taxon>Trichonephila</taxon>
    </lineage>
</organism>
<dbReference type="Proteomes" id="UP000887116">
    <property type="component" value="Unassembled WGS sequence"/>
</dbReference>
<keyword evidence="3" id="KW-1185">Reference proteome</keyword>
<dbReference type="OrthoDB" id="10462560at2759"/>
<name>A0A8X6GR41_TRICU</name>
<evidence type="ECO:0000313" key="3">
    <source>
        <dbReference type="Proteomes" id="UP000887116"/>
    </source>
</evidence>
<keyword evidence="1" id="KW-0732">Signal</keyword>
<gene>
    <name evidence="2" type="ORF">TNCT_291761</name>
</gene>
<evidence type="ECO:0000313" key="2">
    <source>
        <dbReference type="EMBL" id="GFR08793.1"/>
    </source>
</evidence>
<reference evidence="2" key="1">
    <citation type="submission" date="2020-07" db="EMBL/GenBank/DDBJ databases">
        <title>Multicomponent nature underlies the extraordinary mechanical properties of spider dragline silk.</title>
        <authorList>
            <person name="Kono N."/>
            <person name="Nakamura H."/>
            <person name="Mori M."/>
            <person name="Yoshida Y."/>
            <person name="Ohtoshi R."/>
            <person name="Malay A.D."/>
            <person name="Moran D.A.P."/>
            <person name="Tomita M."/>
            <person name="Numata K."/>
            <person name="Arakawa K."/>
        </authorList>
    </citation>
    <scope>NUCLEOTIDE SEQUENCE</scope>
</reference>
<evidence type="ECO:0008006" key="4">
    <source>
        <dbReference type="Google" id="ProtNLM"/>
    </source>
</evidence>
<comment type="caution">
    <text evidence="2">The sequence shown here is derived from an EMBL/GenBank/DDBJ whole genome shotgun (WGS) entry which is preliminary data.</text>
</comment>
<dbReference type="EMBL" id="BMAO01026337">
    <property type="protein sequence ID" value="GFR08793.1"/>
    <property type="molecule type" value="Genomic_DNA"/>
</dbReference>
<protein>
    <recommendedName>
        <fullName evidence="4">Secreted protein</fullName>
    </recommendedName>
</protein>
<sequence>MCSDIPFQFFRSHFYLLFLFDGVSLLVSVEGGGSHAIVADVKSRRGPSLTSCQTMEVLVSDIRYQSSTLSDRLSCATPSFVQPCDDLFRFFFRLNLY</sequence>
<proteinExistence type="predicted"/>
<evidence type="ECO:0000256" key="1">
    <source>
        <dbReference type="SAM" id="SignalP"/>
    </source>
</evidence>
<accession>A0A8X6GR41</accession>